<sequence length="428" mass="46980">MSVCVCPLTCCVMDGTGLGEGGGTTCVCCVFGWGFKRRQRPAALKPAANKVHAAGLIPSLCRRSLLYIAYFQTDVGCLVGIQSQLTVNSKMRRWLLGKRGAEDDNPSLSTGPNCTSSKRKTCKYSEEYLSFGFTSVGPADNPTPVCVLCSETLSNEALKPCKLRRHLERKHGSFASKPREFFENKLKDHQQRKKVIESTCVTGGENEKAVTASYEVSRLIATSGKPHTIGEDLILPAAKQMVSIMLGNNAVKQLNLISLSNNTVKRRINDMAENVFQQLICRVRASRFYAIQIDESTDIAGMANLPLHSNATAEAIFDILNDFIISNDINWTKCIGLSTDGARAMLGRHSGVVKQVRDVAPLLTHVHCCIHREALEEWSKAKRMPMDLKTVLDDAVRMVNYIKSRPLQARLSSVPASAAAHLCSRYGG</sequence>
<reference evidence="1" key="1">
    <citation type="submission" date="2025-08" db="UniProtKB">
        <authorList>
            <consortium name="Ensembl"/>
        </authorList>
    </citation>
    <scope>IDENTIFICATION</scope>
</reference>
<reference evidence="1" key="2">
    <citation type="submission" date="2025-09" db="UniProtKB">
        <authorList>
            <consortium name="Ensembl"/>
        </authorList>
    </citation>
    <scope>IDENTIFICATION</scope>
</reference>
<evidence type="ECO:0000313" key="1">
    <source>
        <dbReference type="Ensembl" id="ENSSRHP00000078772.1"/>
    </source>
</evidence>
<dbReference type="Ensembl" id="ENSSRHT00000080911.1">
    <property type="protein sequence ID" value="ENSSRHP00000078772.1"/>
    <property type="gene ID" value="ENSSRHG00000039088.1"/>
</dbReference>
<keyword evidence="2" id="KW-1185">Reference proteome</keyword>
<dbReference type="AlphaFoldDB" id="A0A673LI17"/>
<accession>A0A673LI17</accession>
<protein>
    <recommendedName>
        <fullName evidence="3">DUF4371 domain-containing protein</fullName>
    </recommendedName>
</protein>
<dbReference type="PANTHER" id="PTHR45913">
    <property type="entry name" value="EPM2A-INTERACTING PROTEIN 1"/>
    <property type="match status" value="1"/>
</dbReference>
<dbReference type="PANTHER" id="PTHR45913:SF19">
    <property type="entry name" value="LOW QUALITY PROTEIN: ZINC FINGER BED DOMAIN-CONTAINING PROTEIN 5-LIKE"/>
    <property type="match status" value="1"/>
</dbReference>
<organism evidence="1 2">
    <name type="scientific">Sinocyclocheilus rhinocerous</name>
    <dbReference type="NCBI Taxonomy" id="307959"/>
    <lineage>
        <taxon>Eukaryota</taxon>
        <taxon>Metazoa</taxon>
        <taxon>Chordata</taxon>
        <taxon>Craniata</taxon>
        <taxon>Vertebrata</taxon>
        <taxon>Euteleostomi</taxon>
        <taxon>Actinopterygii</taxon>
        <taxon>Neopterygii</taxon>
        <taxon>Teleostei</taxon>
        <taxon>Ostariophysi</taxon>
        <taxon>Cypriniformes</taxon>
        <taxon>Cyprinidae</taxon>
        <taxon>Cyprininae</taxon>
        <taxon>Sinocyclocheilus</taxon>
    </lineage>
</organism>
<evidence type="ECO:0000313" key="2">
    <source>
        <dbReference type="Proteomes" id="UP000472270"/>
    </source>
</evidence>
<evidence type="ECO:0008006" key="3">
    <source>
        <dbReference type="Google" id="ProtNLM"/>
    </source>
</evidence>
<dbReference type="Proteomes" id="UP000472270">
    <property type="component" value="Unassembled WGS sequence"/>
</dbReference>
<proteinExistence type="predicted"/>
<name>A0A673LI17_9TELE</name>